<dbReference type="PANTHER" id="PTHR11097:SF8">
    <property type="entry name" value="EXOSOME COMPLEX COMPONENT RRP42"/>
    <property type="match status" value="1"/>
</dbReference>
<dbReference type="GO" id="GO:0005730">
    <property type="term" value="C:nucleolus"/>
    <property type="evidence" value="ECO:0007669"/>
    <property type="project" value="UniProtKB-SubCell"/>
</dbReference>
<organism evidence="9 10">
    <name type="scientific">Leucocoprinus leucothites</name>
    <dbReference type="NCBI Taxonomy" id="201217"/>
    <lineage>
        <taxon>Eukaryota</taxon>
        <taxon>Fungi</taxon>
        <taxon>Dikarya</taxon>
        <taxon>Basidiomycota</taxon>
        <taxon>Agaricomycotina</taxon>
        <taxon>Agaricomycetes</taxon>
        <taxon>Agaricomycetidae</taxon>
        <taxon>Agaricales</taxon>
        <taxon>Agaricineae</taxon>
        <taxon>Agaricaceae</taxon>
        <taxon>Leucocoprinus</taxon>
    </lineage>
</organism>
<dbReference type="GO" id="GO:0035925">
    <property type="term" value="F:mRNA 3'-UTR AU-rich region binding"/>
    <property type="evidence" value="ECO:0007669"/>
    <property type="project" value="TreeGrafter"/>
</dbReference>
<accession>A0A8H5GEC4</accession>
<evidence type="ECO:0000259" key="8">
    <source>
        <dbReference type="Pfam" id="PF01138"/>
    </source>
</evidence>
<feature type="region of interest" description="Disordered" evidence="7">
    <location>
        <begin position="219"/>
        <end position="245"/>
    </location>
</feature>
<dbReference type="GO" id="GO:0000177">
    <property type="term" value="C:cytoplasmic exosome (RNase complex)"/>
    <property type="evidence" value="ECO:0007669"/>
    <property type="project" value="TreeGrafter"/>
</dbReference>
<dbReference type="PANTHER" id="PTHR11097">
    <property type="entry name" value="EXOSOME COMPLEX EXONUCLEASE RIBOSOMAL RNA PROCESSING PROTEIN"/>
    <property type="match status" value="1"/>
</dbReference>
<dbReference type="GO" id="GO:0000467">
    <property type="term" value="P:exonucleolytic trimming to generate mature 3'-end of 5.8S rRNA from tricistronic rRNA transcript (SSU-rRNA, 5.8S rRNA, LSU-rRNA)"/>
    <property type="evidence" value="ECO:0007669"/>
    <property type="project" value="TreeGrafter"/>
</dbReference>
<dbReference type="GO" id="GO:0071028">
    <property type="term" value="P:nuclear mRNA surveillance"/>
    <property type="evidence" value="ECO:0007669"/>
    <property type="project" value="TreeGrafter"/>
</dbReference>
<keyword evidence="4" id="KW-0963">Cytoplasm</keyword>
<dbReference type="GO" id="GO:0071038">
    <property type="term" value="P:TRAMP-dependent tRNA surveillance pathway"/>
    <property type="evidence" value="ECO:0007669"/>
    <property type="project" value="TreeGrafter"/>
</dbReference>
<dbReference type="GO" id="GO:0016075">
    <property type="term" value="P:rRNA catabolic process"/>
    <property type="evidence" value="ECO:0007669"/>
    <property type="project" value="TreeGrafter"/>
</dbReference>
<dbReference type="GO" id="GO:0071035">
    <property type="term" value="P:nuclear polyadenylation-dependent rRNA catabolic process"/>
    <property type="evidence" value="ECO:0007669"/>
    <property type="project" value="TreeGrafter"/>
</dbReference>
<evidence type="ECO:0000313" key="9">
    <source>
        <dbReference type="EMBL" id="KAF5363255.1"/>
    </source>
</evidence>
<reference evidence="9 10" key="1">
    <citation type="journal article" date="2020" name="ISME J.">
        <title>Uncovering the hidden diversity of litter-decomposition mechanisms in mushroom-forming fungi.</title>
        <authorList>
            <person name="Floudas D."/>
            <person name="Bentzer J."/>
            <person name="Ahren D."/>
            <person name="Johansson T."/>
            <person name="Persson P."/>
            <person name="Tunlid A."/>
        </authorList>
    </citation>
    <scope>NUCLEOTIDE SEQUENCE [LARGE SCALE GENOMIC DNA]</scope>
    <source>
        <strain evidence="9 10">CBS 146.42</strain>
    </source>
</reference>
<dbReference type="SUPFAM" id="SSF54211">
    <property type="entry name" value="Ribosomal protein S5 domain 2-like"/>
    <property type="match status" value="1"/>
</dbReference>
<dbReference type="GO" id="GO:0000176">
    <property type="term" value="C:nuclear exosome (RNase complex)"/>
    <property type="evidence" value="ECO:0007669"/>
    <property type="project" value="TreeGrafter"/>
</dbReference>
<dbReference type="Gene3D" id="3.30.230.70">
    <property type="entry name" value="GHMP Kinase, N-terminal domain"/>
    <property type="match status" value="1"/>
</dbReference>
<dbReference type="GO" id="GO:0034475">
    <property type="term" value="P:U4 snRNA 3'-end processing"/>
    <property type="evidence" value="ECO:0007669"/>
    <property type="project" value="TreeGrafter"/>
</dbReference>
<keyword evidence="10" id="KW-1185">Reference proteome</keyword>
<comment type="caution">
    <text evidence="9">The sequence shown here is derived from an EMBL/GenBank/DDBJ whole genome shotgun (WGS) entry which is preliminary data.</text>
</comment>
<dbReference type="OrthoDB" id="272245at2759"/>
<dbReference type="InterPro" id="IPR050590">
    <property type="entry name" value="Exosome_comp_Rrp42_subfam"/>
</dbReference>
<proteinExistence type="inferred from homology"/>
<protein>
    <recommendedName>
        <fullName evidence="6">Ribosomal RNA-processing protein 42</fullName>
    </recommendedName>
</protein>
<gene>
    <name evidence="9" type="ORF">D9756_000225</name>
</gene>
<feature type="domain" description="Exoribonuclease phosphorolytic" evidence="8">
    <location>
        <begin position="58"/>
        <end position="203"/>
    </location>
</feature>
<dbReference type="SUPFAM" id="SSF55666">
    <property type="entry name" value="Ribonuclease PH domain 2-like"/>
    <property type="match status" value="1"/>
</dbReference>
<name>A0A8H5GEC4_9AGAR</name>
<dbReference type="Pfam" id="PF01138">
    <property type="entry name" value="RNase_PH"/>
    <property type="match status" value="1"/>
</dbReference>
<comment type="subcellular location">
    <subcellularLocation>
        <location evidence="1">Cytoplasm</location>
    </subcellularLocation>
    <subcellularLocation>
        <location evidence="2">Nucleus</location>
        <location evidence="2">Nucleolus</location>
    </subcellularLocation>
</comment>
<sequence>MISVSHAHRIPHQIQNKKDLACSTMSTISLSKAEKSYITAGLKQSVPQRTDGRNLTDYRSIALETGVAPVANGSARLCIGRNLNDNGGGTEIIAATKLEVETISIDESSEGREGGRFVVNVSCSPAAYPHLTQIALEDLQHDLTTILHTTITHPTLHPKNLIILPRKKSWLLHLDLLILADAGNTLDALFLAARAALWDTKVPRTRSVEYKAPKSNVKDETGFAGANTTVEGGDMDVDETAPSGFDTRSQARRATDFELPDYWDEGENLDGRDRWPVGVTLNLTPPVHFLDATLQEEAAVPLRFLLVFSFSSPSNTPTLQGIRTLGGGEVSLSQIKDLTEAGQNYANELYTALNAKLKDEDIRRTQIAQERFAATRR</sequence>
<evidence type="ECO:0000256" key="6">
    <source>
        <dbReference type="ARBA" id="ARBA00042523"/>
    </source>
</evidence>
<evidence type="ECO:0000313" key="10">
    <source>
        <dbReference type="Proteomes" id="UP000559027"/>
    </source>
</evidence>
<dbReference type="InterPro" id="IPR001247">
    <property type="entry name" value="ExoRNase_PH_dom1"/>
</dbReference>
<dbReference type="Proteomes" id="UP000559027">
    <property type="component" value="Unassembled WGS sequence"/>
</dbReference>
<evidence type="ECO:0000256" key="7">
    <source>
        <dbReference type="SAM" id="MobiDB-lite"/>
    </source>
</evidence>
<comment type="similarity">
    <text evidence="3">Belongs to the RNase PH family.</text>
</comment>
<evidence type="ECO:0000256" key="4">
    <source>
        <dbReference type="ARBA" id="ARBA00022490"/>
    </source>
</evidence>
<evidence type="ECO:0000256" key="5">
    <source>
        <dbReference type="ARBA" id="ARBA00022835"/>
    </source>
</evidence>
<dbReference type="GO" id="GO:0034473">
    <property type="term" value="P:U1 snRNA 3'-end processing"/>
    <property type="evidence" value="ECO:0007669"/>
    <property type="project" value="TreeGrafter"/>
</dbReference>
<dbReference type="GO" id="GO:0034476">
    <property type="term" value="P:U5 snRNA 3'-end processing"/>
    <property type="evidence" value="ECO:0007669"/>
    <property type="project" value="TreeGrafter"/>
</dbReference>
<evidence type="ECO:0000256" key="1">
    <source>
        <dbReference type="ARBA" id="ARBA00004496"/>
    </source>
</evidence>
<evidence type="ECO:0000256" key="2">
    <source>
        <dbReference type="ARBA" id="ARBA00004604"/>
    </source>
</evidence>
<evidence type="ECO:0000256" key="3">
    <source>
        <dbReference type="ARBA" id="ARBA00006678"/>
    </source>
</evidence>
<dbReference type="InterPro" id="IPR020568">
    <property type="entry name" value="Ribosomal_Su5_D2-typ_SF"/>
</dbReference>
<keyword evidence="5" id="KW-0271">Exosome</keyword>
<dbReference type="AlphaFoldDB" id="A0A8H5GEC4"/>
<dbReference type="InterPro" id="IPR027408">
    <property type="entry name" value="PNPase/RNase_PH_dom_sf"/>
</dbReference>
<dbReference type="InterPro" id="IPR036345">
    <property type="entry name" value="ExoRNase_PH_dom2_sf"/>
</dbReference>
<dbReference type="EMBL" id="JAACJO010000001">
    <property type="protein sequence ID" value="KAF5363255.1"/>
    <property type="molecule type" value="Genomic_DNA"/>
</dbReference>